<evidence type="ECO:0000256" key="1">
    <source>
        <dbReference type="ARBA" id="ARBA00004123"/>
    </source>
</evidence>
<keyword evidence="9" id="KW-1185">Reference proteome</keyword>
<dbReference type="GO" id="GO:0090575">
    <property type="term" value="C:RNA polymerase II transcription regulator complex"/>
    <property type="evidence" value="ECO:0007669"/>
    <property type="project" value="TreeGrafter"/>
</dbReference>
<accession>A0A6A1VF16</accession>
<evidence type="ECO:0000256" key="3">
    <source>
        <dbReference type="ARBA" id="ARBA00023125"/>
    </source>
</evidence>
<dbReference type="InterPro" id="IPR015660">
    <property type="entry name" value="MASH1/Ascl1a-like"/>
</dbReference>
<evidence type="ECO:0000313" key="8">
    <source>
        <dbReference type="EMBL" id="KAB1210786.1"/>
    </source>
</evidence>
<dbReference type="EMBL" id="RXIC02000024">
    <property type="protein sequence ID" value="KAB1210786.1"/>
    <property type="molecule type" value="Genomic_DNA"/>
</dbReference>
<dbReference type="PANTHER" id="PTHR13935:SF106">
    <property type="entry name" value="ACHAETE-SCUTE COMPLEX PROTEIN T5-RELATED"/>
    <property type="match status" value="1"/>
</dbReference>
<dbReference type="GO" id="GO:0046983">
    <property type="term" value="F:protein dimerization activity"/>
    <property type="evidence" value="ECO:0007669"/>
    <property type="project" value="InterPro"/>
</dbReference>
<reference evidence="8 9" key="1">
    <citation type="journal article" date="2019" name="Plant Biotechnol. J.">
        <title>The red bayberry genome and genetic basis of sex determination.</title>
        <authorList>
            <person name="Jia H.M."/>
            <person name="Jia H.J."/>
            <person name="Cai Q.L."/>
            <person name="Wang Y."/>
            <person name="Zhao H.B."/>
            <person name="Yang W.F."/>
            <person name="Wang G.Y."/>
            <person name="Li Y.H."/>
            <person name="Zhan D.L."/>
            <person name="Shen Y.T."/>
            <person name="Niu Q.F."/>
            <person name="Chang L."/>
            <person name="Qiu J."/>
            <person name="Zhao L."/>
            <person name="Xie H.B."/>
            <person name="Fu W.Y."/>
            <person name="Jin J."/>
            <person name="Li X.W."/>
            <person name="Jiao Y."/>
            <person name="Zhou C.C."/>
            <person name="Tu T."/>
            <person name="Chai C.Y."/>
            <person name="Gao J.L."/>
            <person name="Fan L.J."/>
            <person name="van de Weg E."/>
            <person name="Wang J.Y."/>
            <person name="Gao Z.S."/>
        </authorList>
    </citation>
    <scope>NUCLEOTIDE SEQUENCE [LARGE SCALE GENOMIC DNA]</scope>
    <source>
        <tissue evidence="8">Leaves</tissue>
    </source>
</reference>
<gene>
    <name evidence="8" type="ORF">CJ030_MR6G019823</name>
</gene>
<evidence type="ECO:0000259" key="7">
    <source>
        <dbReference type="PROSITE" id="PS50888"/>
    </source>
</evidence>
<dbReference type="Proteomes" id="UP000516437">
    <property type="component" value="Chromosome 6"/>
</dbReference>
<dbReference type="CDD" id="cd18914">
    <property type="entry name" value="bHLH_AtORG2_like"/>
    <property type="match status" value="1"/>
</dbReference>
<evidence type="ECO:0000256" key="6">
    <source>
        <dbReference type="SAM" id="MobiDB-lite"/>
    </source>
</evidence>
<evidence type="ECO:0000313" key="9">
    <source>
        <dbReference type="Proteomes" id="UP000516437"/>
    </source>
</evidence>
<dbReference type="Gene3D" id="4.10.280.10">
    <property type="entry name" value="Helix-loop-helix DNA-binding domain"/>
    <property type="match status" value="1"/>
</dbReference>
<dbReference type="GO" id="GO:0000981">
    <property type="term" value="F:DNA-binding transcription factor activity, RNA polymerase II-specific"/>
    <property type="evidence" value="ECO:0007669"/>
    <property type="project" value="TreeGrafter"/>
</dbReference>
<feature type="compositionally biased region" description="Low complexity" evidence="6">
    <location>
        <begin position="56"/>
        <end position="65"/>
    </location>
</feature>
<dbReference type="InterPro" id="IPR036638">
    <property type="entry name" value="HLH_DNA-bd_sf"/>
</dbReference>
<dbReference type="GO" id="GO:0000977">
    <property type="term" value="F:RNA polymerase II transcription regulatory region sequence-specific DNA binding"/>
    <property type="evidence" value="ECO:0007669"/>
    <property type="project" value="TreeGrafter"/>
</dbReference>
<proteinExistence type="predicted"/>
<protein>
    <submittedName>
        <fullName evidence="8">Transcription factor bHLH36</fullName>
    </submittedName>
</protein>
<organism evidence="8 9">
    <name type="scientific">Morella rubra</name>
    <name type="common">Chinese bayberry</name>
    <dbReference type="NCBI Taxonomy" id="262757"/>
    <lineage>
        <taxon>Eukaryota</taxon>
        <taxon>Viridiplantae</taxon>
        <taxon>Streptophyta</taxon>
        <taxon>Embryophyta</taxon>
        <taxon>Tracheophyta</taxon>
        <taxon>Spermatophyta</taxon>
        <taxon>Magnoliopsida</taxon>
        <taxon>eudicotyledons</taxon>
        <taxon>Gunneridae</taxon>
        <taxon>Pentapetalae</taxon>
        <taxon>rosids</taxon>
        <taxon>fabids</taxon>
        <taxon>Fagales</taxon>
        <taxon>Myricaceae</taxon>
        <taxon>Morella</taxon>
    </lineage>
</organism>
<keyword evidence="3" id="KW-0238">DNA-binding</keyword>
<name>A0A6A1VF16_9ROSI</name>
<dbReference type="SMART" id="SM00353">
    <property type="entry name" value="HLH"/>
    <property type="match status" value="1"/>
</dbReference>
<dbReference type="OrthoDB" id="1935281at2759"/>
<keyword evidence="5" id="KW-0539">Nucleus</keyword>
<keyword evidence="4" id="KW-0804">Transcription</keyword>
<dbReference type="AlphaFoldDB" id="A0A6A1VF16"/>
<dbReference type="PANTHER" id="PTHR13935">
    <property type="entry name" value="ACHAETE-SCUTE TRANSCRIPTION FACTOR-RELATED"/>
    <property type="match status" value="1"/>
</dbReference>
<evidence type="ECO:0000256" key="4">
    <source>
        <dbReference type="ARBA" id="ARBA00023163"/>
    </source>
</evidence>
<comment type="subcellular location">
    <subcellularLocation>
        <location evidence="1">Nucleus</location>
    </subcellularLocation>
</comment>
<evidence type="ECO:0000256" key="5">
    <source>
        <dbReference type="ARBA" id="ARBA00023242"/>
    </source>
</evidence>
<evidence type="ECO:0000256" key="2">
    <source>
        <dbReference type="ARBA" id="ARBA00023015"/>
    </source>
</evidence>
<keyword evidence="2" id="KW-0805">Transcription regulation</keyword>
<feature type="domain" description="BHLH" evidence="7">
    <location>
        <begin position="69"/>
        <end position="121"/>
    </location>
</feature>
<dbReference type="SUPFAM" id="SSF47459">
    <property type="entry name" value="HLH, helix-loop-helix DNA-binding domain"/>
    <property type="match status" value="1"/>
</dbReference>
<sequence length="161" mass="18226">MVPLHQSNELVFQICSNSHQQHKIPQDLILGRASLEGSISDNTMGKGQRRKSGDASFDSNFGNFNDNKKQKIRHREIERQRRQEMATLYVSLRSLLPLELIKGKRSISDHMNEAVNHINHLQKKIKELSSVTEVSDSTSLDLSGLQEKLTVAIPSLRCIPL</sequence>
<dbReference type="Pfam" id="PF00010">
    <property type="entry name" value="HLH"/>
    <property type="match status" value="1"/>
</dbReference>
<feature type="region of interest" description="Disordered" evidence="6">
    <location>
        <begin position="39"/>
        <end position="73"/>
    </location>
</feature>
<dbReference type="PROSITE" id="PS50888">
    <property type="entry name" value="BHLH"/>
    <property type="match status" value="1"/>
</dbReference>
<comment type="caution">
    <text evidence="8">The sequence shown here is derived from an EMBL/GenBank/DDBJ whole genome shotgun (WGS) entry which is preliminary data.</text>
</comment>
<dbReference type="InterPro" id="IPR011598">
    <property type="entry name" value="bHLH_dom"/>
</dbReference>